<reference evidence="5 6" key="1">
    <citation type="journal article" date="2016" name="Nat. Commun.">
        <title>Thousands of microbial genomes shed light on interconnected biogeochemical processes in an aquifer system.</title>
        <authorList>
            <person name="Anantharaman K."/>
            <person name="Brown C.T."/>
            <person name="Hug L.A."/>
            <person name="Sharon I."/>
            <person name="Castelle C.J."/>
            <person name="Probst A.J."/>
            <person name="Thomas B.C."/>
            <person name="Singh A."/>
            <person name="Wilkins M.J."/>
            <person name="Karaoz U."/>
            <person name="Brodie E.L."/>
            <person name="Williams K.H."/>
            <person name="Hubbard S.S."/>
            <person name="Banfield J.F."/>
        </authorList>
    </citation>
    <scope>NUCLEOTIDE SEQUENCE [LARGE SCALE GENOMIC DNA]</scope>
</reference>
<dbReference type="GO" id="GO:0009052">
    <property type="term" value="P:pentose-phosphate shunt, non-oxidative branch"/>
    <property type="evidence" value="ECO:0007669"/>
    <property type="project" value="TreeGrafter"/>
</dbReference>
<dbReference type="GO" id="GO:0019316">
    <property type="term" value="P:D-allose catabolic process"/>
    <property type="evidence" value="ECO:0007669"/>
    <property type="project" value="TreeGrafter"/>
</dbReference>
<dbReference type="InterPro" id="IPR004785">
    <property type="entry name" value="RpiB"/>
</dbReference>
<dbReference type="PANTHER" id="PTHR30345:SF0">
    <property type="entry name" value="DNA DAMAGE-REPAIR_TOLERATION PROTEIN DRT102"/>
    <property type="match status" value="1"/>
</dbReference>
<dbReference type="PIRSF" id="PIRSF005384">
    <property type="entry name" value="RpiB_LacA_B"/>
    <property type="match status" value="1"/>
</dbReference>
<feature type="active site" description="Proton donor" evidence="3">
    <location>
        <position position="100"/>
    </location>
</feature>
<feature type="binding site" evidence="4">
    <location>
        <begin position="10"/>
        <end position="11"/>
    </location>
    <ligand>
        <name>D-ribulose 5-phosphate</name>
        <dbReference type="ChEBI" id="CHEBI:58121"/>
    </ligand>
</feature>
<dbReference type="InterPro" id="IPR003500">
    <property type="entry name" value="RpiB_LacA_LacB"/>
</dbReference>
<keyword evidence="2 5" id="KW-0413">Isomerase</keyword>
<accession>A0A1F6H3F5</accession>
<dbReference type="SUPFAM" id="SSF89623">
    <property type="entry name" value="Ribose/Galactose isomerase RpiB/AlsB"/>
    <property type="match status" value="1"/>
</dbReference>
<evidence type="ECO:0000313" key="6">
    <source>
        <dbReference type="Proteomes" id="UP000177583"/>
    </source>
</evidence>
<evidence type="ECO:0000256" key="2">
    <source>
        <dbReference type="ARBA" id="ARBA00023235"/>
    </source>
</evidence>
<proteinExistence type="inferred from homology"/>
<sequence>MAQRLIFGSDHAGFHLKMALTAWASAKGFEVEDLGCKDENSVHYPEYGRKVAQEIASGRAEKGVLICGTGIGMSITANRFHGVRAALCHDVKTAQLSREHNNANILVLGARVLSESLAVEMLKAWLDTPFAGGRHQDRLEMLDQPTGL</sequence>
<dbReference type="NCBIfam" id="NF004051">
    <property type="entry name" value="PRK05571.1"/>
    <property type="match status" value="1"/>
</dbReference>
<evidence type="ECO:0000256" key="1">
    <source>
        <dbReference type="ARBA" id="ARBA00008754"/>
    </source>
</evidence>
<feature type="binding site" evidence="4">
    <location>
        <position position="138"/>
    </location>
    <ligand>
        <name>D-ribulose 5-phosphate</name>
        <dbReference type="ChEBI" id="CHEBI:58121"/>
    </ligand>
</feature>
<organism evidence="5 6">
    <name type="scientific">Candidatus Lambdaproteobacteria bacterium RIFOXYD2_FULL_56_26</name>
    <dbReference type="NCBI Taxonomy" id="1817773"/>
    <lineage>
        <taxon>Bacteria</taxon>
        <taxon>Pseudomonadati</taxon>
        <taxon>Pseudomonadota</taxon>
        <taxon>Candidatus Lambdaproteobacteria</taxon>
    </lineage>
</organism>
<feature type="binding site" evidence="4">
    <location>
        <position position="101"/>
    </location>
    <ligand>
        <name>D-ribulose 5-phosphate</name>
        <dbReference type="ChEBI" id="CHEBI:58121"/>
    </ligand>
</feature>
<evidence type="ECO:0000256" key="3">
    <source>
        <dbReference type="PIRSR" id="PIRSR005384-1"/>
    </source>
</evidence>
<dbReference type="NCBIfam" id="TIGR00689">
    <property type="entry name" value="rpiB_lacA_lacB"/>
    <property type="match status" value="1"/>
</dbReference>
<dbReference type="EMBL" id="MFNF01000001">
    <property type="protein sequence ID" value="OGH04901.1"/>
    <property type="molecule type" value="Genomic_DNA"/>
</dbReference>
<protein>
    <submittedName>
        <fullName evidence="5">Ribose 5-phosphate isomerase B</fullName>
    </submittedName>
</protein>
<dbReference type="NCBIfam" id="TIGR01120">
    <property type="entry name" value="rpiB"/>
    <property type="match status" value="1"/>
</dbReference>
<comment type="similarity">
    <text evidence="1">Belongs to the LacAB/RpiB family.</text>
</comment>
<feature type="binding site" evidence="4">
    <location>
        <begin position="68"/>
        <end position="72"/>
    </location>
    <ligand>
        <name>D-ribulose 5-phosphate</name>
        <dbReference type="ChEBI" id="CHEBI:58121"/>
    </ligand>
</feature>
<dbReference type="AlphaFoldDB" id="A0A1F6H3F5"/>
<dbReference type="Pfam" id="PF02502">
    <property type="entry name" value="LacAB_rpiB"/>
    <property type="match status" value="1"/>
</dbReference>
<dbReference type="InterPro" id="IPR036569">
    <property type="entry name" value="RpiB_LacA_LacB_sf"/>
</dbReference>
<name>A0A1F6H3F5_9PROT</name>
<comment type="caution">
    <text evidence="5">The sequence shown here is derived from an EMBL/GenBank/DDBJ whole genome shotgun (WGS) entry which is preliminary data.</text>
</comment>
<dbReference type="Gene3D" id="3.40.1400.10">
    <property type="entry name" value="Sugar-phosphate isomerase, RpiB/LacA/LacB"/>
    <property type="match status" value="1"/>
</dbReference>
<feature type="binding site" evidence="4">
    <location>
        <position position="111"/>
    </location>
    <ligand>
        <name>D-ribulose 5-phosphate</name>
        <dbReference type="ChEBI" id="CHEBI:58121"/>
    </ligand>
</feature>
<feature type="binding site" evidence="4">
    <location>
        <position position="134"/>
    </location>
    <ligand>
        <name>D-ribulose 5-phosphate</name>
        <dbReference type="ChEBI" id="CHEBI:58121"/>
    </ligand>
</feature>
<evidence type="ECO:0000256" key="4">
    <source>
        <dbReference type="PIRSR" id="PIRSR005384-2"/>
    </source>
</evidence>
<dbReference type="Proteomes" id="UP000177583">
    <property type="component" value="Unassembled WGS sequence"/>
</dbReference>
<gene>
    <name evidence="5" type="ORF">A2557_07955</name>
</gene>
<evidence type="ECO:0000313" key="5">
    <source>
        <dbReference type="EMBL" id="OGH04901.1"/>
    </source>
</evidence>
<dbReference type="GO" id="GO:0004751">
    <property type="term" value="F:ribose-5-phosphate isomerase activity"/>
    <property type="evidence" value="ECO:0007669"/>
    <property type="project" value="TreeGrafter"/>
</dbReference>
<dbReference type="PANTHER" id="PTHR30345">
    <property type="entry name" value="RIBOSE-5-PHOSPHATE ISOMERASE B"/>
    <property type="match status" value="1"/>
</dbReference>
<feature type="active site" description="Proton acceptor" evidence="3">
    <location>
        <position position="67"/>
    </location>
</feature>